<dbReference type="Proteomes" id="UP000013041">
    <property type="component" value="Unassembled WGS sequence"/>
</dbReference>
<dbReference type="InterPro" id="IPR027417">
    <property type="entry name" value="P-loop_NTPase"/>
</dbReference>
<accession>R0BCB9</accession>
<dbReference type="PANTHER" id="PTHR47396">
    <property type="entry name" value="TYPE I RESTRICTION ENZYME ECOKI R PROTEIN"/>
    <property type="match status" value="1"/>
</dbReference>
<dbReference type="GO" id="GO:0005829">
    <property type="term" value="C:cytosol"/>
    <property type="evidence" value="ECO:0007669"/>
    <property type="project" value="TreeGrafter"/>
</dbReference>
<evidence type="ECO:0008006" key="3">
    <source>
        <dbReference type="Google" id="ProtNLM"/>
    </source>
</evidence>
<name>R0BCB9_9FIRM</name>
<evidence type="ECO:0000313" key="1">
    <source>
        <dbReference type="EMBL" id="ENZ41932.1"/>
    </source>
</evidence>
<dbReference type="SUPFAM" id="SSF52540">
    <property type="entry name" value="P-loop containing nucleoside triphosphate hydrolases"/>
    <property type="match status" value="1"/>
</dbReference>
<proteinExistence type="predicted"/>
<sequence length="319" mass="37704">MFNEGLDISEIDMVMFLRPTESPVVFLQQLGRGLRKSRDKEYLNVLDFIGNYEKAGSAPFFLSGRSYSSAEAGRMQQQDFEYPDDCLVDFDLRLIDLFHEMAKKRAKKEERIRSEYFRIKEMLGGRVPARMDLFTYMEEEILQICNGLQNSPFKHYLRYLDSLGELGDRNRAIFNSIGNDFLEMLETTQMTKSYKMPVLLAFYNNGNVKTQIDEDDIYRGHKEFYYTANNWKDLAKDKSTSDFRTWDKKRCTREALKNPVRFLLQSGKGFFVRKEGYVLALNPQLYEAVEMDGFSEQMKDVIDYRTMDYYRKRYEGKTE</sequence>
<organism evidence="1 2">
    <name type="scientific">Enterocloster bolteae 90B8</name>
    <dbReference type="NCBI Taxonomy" id="997897"/>
    <lineage>
        <taxon>Bacteria</taxon>
        <taxon>Bacillati</taxon>
        <taxon>Bacillota</taxon>
        <taxon>Clostridia</taxon>
        <taxon>Lachnospirales</taxon>
        <taxon>Lachnospiraceae</taxon>
        <taxon>Enterocloster</taxon>
    </lineage>
</organism>
<dbReference type="AlphaFoldDB" id="R0BCB9"/>
<dbReference type="HOGENOM" id="CLU_870698_0_0_9"/>
<evidence type="ECO:0000313" key="2">
    <source>
        <dbReference type="Proteomes" id="UP000013041"/>
    </source>
</evidence>
<comment type="caution">
    <text evidence="1">The sequence shown here is derived from an EMBL/GenBank/DDBJ whole genome shotgun (WGS) entry which is preliminary data.</text>
</comment>
<reference evidence="1 2" key="1">
    <citation type="submission" date="2013-01" db="EMBL/GenBank/DDBJ databases">
        <title>The Genome Sequence of Clostridium bolteae 90B8.</title>
        <authorList>
            <consortium name="The Broad Institute Genome Sequencing Platform"/>
            <person name="Earl A."/>
            <person name="Ward D."/>
            <person name="Feldgarden M."/>
            <person name="Gevers D."/>
            <person name="Courvalin P."/>
            <person name="Lambert T."/>
            <person name="Walker B."/>
            <person name="Young S.K."/>
            <person name="Zeng Q."/>
            <person name="Gargeya S."/>
            <person name="Fitzgerald M."/>
            <person name="Haas B."/>
            <person name="Abouelleil A."/>
            <person name="Alvarado L."/>
            <person name="Arachchi H.M."/>
            <person name="Berlin A.M."/>
            <person name="Chapman S.B."/>
            <person name="Dewar J."/>
            <person name="Goldberg J."/>
            <person name="Griggs A."/>
            <person name="Gujja S."/>
            <person name="Hansen M."/>
            <person name="Howarth C."/>
            <person name="Imamovic A."/>
            <person name="Larimer J."/>
            <person name="McCowan C."/>
            <person name="Murphy C."/>
            <person name="Neiman D."/>
            <person name="Pearson M."/>
            <person name="Priest M."/>
            <person name="Roberts A."/>
            <person name="Saif S."/>
            <person name="Shea T."/>
            <person name="Sisk P."/>
            <person name="Sykes S."/>
            <person name="Wortman J."/>
            <person name="Nusbaum C."/>
            <person name="Birren B."/>
        </authorList>
    </citation>
    <scope>NUCLEOTIDE SEQUENCE [LARGE SCALE GENOMIC DNA]</scope>
    <source>
        <strain evidence="1 2">90B8</strain>
    </source>
</reference>
<dbReference type="Gene3D" id="3.40.50.300">
    <property type="entry name" value="P-loop containing nucleotide triphosphate hydrolases"/>
    <property type="match status" value="1"/>
</dbReference>
<dbReference type="EMBL" id="AGYG01000009">
    <property type="protein sequence ID" value="ENZ41932.1"/>
    <property type="molecule type" value="Genomic_DNA"/>
</dbReference>
<dbReference type="PANTHER" id="PTHR47396:SF1">
    <property type="entry name" value="ATP-DEPENDENT HELICASE IRC3-RELATED"/>
    <property type="match status" value="1"/>
</dbReference>
<dbReference type="InterPro" id="IPR050742">
    <property type="entry name" value="Helicase_Restrict-Modif_Enz"/>
</dbReference>
<gene>
    <name evidence="1" type="ORF">HMPREF1097_01308</name>
</gene>
<protein>
    <recommendedName>
        <fullName evidence="3">Helicase C-terminal domain-containing protein</fullName>
    </recommendedName>
</protein>
<dbReference type="PATRIC" id="fig|997897.5.peg.1393"/>